<dbReference type="PANTHER" id="PTHR43884:SF25">
    <property type="entry name" value="ACYL-COA DEHYDROGENASE YDBM-RELATED"/>
    <property type="match status" value="1"/>
</dbReference>
<sequence length="398" mass="43945">MSDVVIAEEIVTDVPDTAEKILASARRLAPLLRTFTPEIEANRRLPSDVVDELRACGVFRAAMPKSWGGAGMTSMQQTELIETLAQGDVSSAWCSMIGMDSGIYSGFLSEKVAREVYPRLDMATSGWIHPQGRADKVDGGYLISGHWRFGSGITHCDVLVAGCLVYRDGQLEQDPFTGKAEQWRVAVGNPRDFEIRDSWFTTGLAGSGSYDYVAKDLFIPEERTFSFAAPVRKGPLHDTPDAILRKMAGIPLGMARACLDYVRNLAIGRVDRETRGLWVDDYRVQSAIAKSEMELAAARASVYASLQTQWEKLSENAEFSIDDRVATALARHNAFRTAREIVHRMYDLVGGTSVYKTSPMDRWLRDANTMCQHAVAQDSILQLTGNVLLGGKSTSPFF</sequence>
<dbReference type="Pfam" id="PF02771">
    <property type="entry name" value="Acyl-CoA_dh_N"/>
    <property type="match status" value="1"/>
</dbReference>
<dbReference type="Gene3D" id="1.20.140.10">
    <property type="entry name" value="Butyryl-CoA Dehydrogenase, subunit A, domain 3"/>
    <property type="match status" value="1"/>
</dbReference>
<evidence type="ECO:0000313" key="4">
    <source>
        <dbReference type="EMBL" id="MEO2215738.1"/>
    </source>
</evidence>
<dbReference type="RefSeq" id="WP_347369473.1">
    <property type="nucleotide sequence ID" value="NZ_JBDOJC010000001.1"/>
</dbReference>
<protein>
    <submittedName>
        <fullName evidence="4">Acyl-CoA dehydrogenase family protein</fullName>
    </submittedName>
</protein>
<evidence type="ECO:0000259" key="2">
    <source>
        <dbReference type="Pfam" id="PF02771"/>
    </source>
</evidence>
<evidence type="ECO:0000259" key="3">
    <source>
        <dbReference type="Pfam" id="PF08028"/>
    </source>
</evidence>
<dbReference type="PANTHER" id="PTHR43884">
    <property type="entry name" value="ACYL-COA DEHYDROGENASE"/>
    <property type="match status" value="1"/>
</dbReference>
<dbReference type="PIRSF" id="PIRSF016578">
    <property type="entry name" value="HsaA"/>
    <property type="match status" value="1"/>
</dbReference>
<keyword evidence="1" id="KW-0560">Oxidoreductase</keyword>
<dbReference type="InterPro" id="IPR037069">
    <property type="entry name" value="AcylCoA_DH/ox_N_sf"/>
</dbReference>
<evidence type="ECO:0000313" key="5">
    <source>
        <dbReference type="Proteomes" id="UP001455709"/>
    </source>
</evidence>
<evidence type="ECO:0000256" key="1">
    <source>
        <dbReference type="ARBA" id="ARBA00023002"/>
    </source>
</evidence>
<reference evidence="4 5" key="1">
    <citation type="submission" date="2024-05" db="EMBL/GenBank/DDBJ databases">
        <authorList>
            <person name="De Oliveira J.P."/>
            <person name="Noriler S.A."/>
            <person name="De Oliveira A.G."/>
            <person name="Sipoli D.S."/>
        </authorList>
    </citation>
    <scope>NUCLEOTIDE SEQUENCE [LARGE SCALE GENOMIC DNA]</scope>
    <source>
        <strain evidence="4 5">LABIM189</strain>
    </source>
</reference>
<dbReference type="InterPro" id="IPR013107">
    <property type="entry name" value="Acyl-CoA_DH_C"/>
</dbReference>
<dbReference type="Gene3D" id="2.40.110.10">
    <property type="entry name" value="Butyryl-CoA Dehydrogenase, subunit A, domain 2"/>
    <property type="match status" value="1"/>
</dbReference>
<organism evidence="4 5">
    <name type="scientific">Chromobacterium vaccinii</name>
    <dbReference type="NCBI Taxonomy" id="1108595"/>
    <lineage>
        <taxon>Bacteria</taxon>
        <taxon>Pseudomonadati</taxon>
        <taxon>Pseudomonadota</taxon>
        <taxon>Betaproteobacteria</taxon>
        <taxon>Neisseriales</taxon>
        <taxon>Chromobacteriaceae</taxon>
        <taxon>Chromobacterium</taxon>
    </lineage>
</organism>
<keyword evidence="5" id="KW-1185">Reference proteome</keyword>
<dbReference type="InterPro" id="IPR036250">
    <property type="entry name" value="AcylCo_DH-like_C"/>
</dbReference>
<comment type="caution">
    <text evidence="4">The sequence shown here is derived from an EMBL/GenBank/DDBJ whole genome shotgun (WGS) entry which is preliminary data.</text>
</comment>
<dbReference type="SUPFAM" id="SSF47203">
    <property type="entry name" value="Acyl-CoA dehydrogenase C-terminal domain-like"/>
    <property type="match status" value="1"/>
</dbReference>
<dbReference type="SUPFAM" id="SSF56645">
    <property type="entry name" value="Acyl-CoA dehydrogenase NM domain-like"/>
    <property type="match status" value="1"/>
</dbReference>
<name>A0ABV0F6Q7_9NEIS</name>
<dbReference type="Gene3D" id="1.10.540.10">
    <property type="entry name" value="Acyl-CoA dehydrogenase/oxidase, N-terminal domain"/>
    <property type="match status" value="1"/>
</dbReference>
<feature type="domain" description="Acyl-CoA dehydrogenase C-terminal" evidence="3">
    <location>
        <begin position="248"/>
        <end position="377"/>
    </location>
</feature>
<accession>A0ABV0F6Q7</accession>
<dbReference type="EMBL" id="JBDOJC010000001">
    <property type="protein sequence ID" value="MEO2215738.1"/>
    <property type="molecule type" value="Genomic_DNA"/>
</dbReference>
<proteinExistence type="predicted"/>
<dbReference type="InterPro" id="IPR046373">
    <property type="entry name" value="Acyl-CoA_Oxase/DH_mid-dom_sf"/>
</dbReference>
<dbReference type="InterPro" id="IPR009100">
    <property type="entry name" value="AcylCoA_DH/oxidase_NM_dom_sf"/>
</dbReference>
<dbReference type="Pfam" id="PF08028">
    <property type="entry name" value="Acyl-CoA_dh_2"/>
    <property type="match status" value="1"/>
</dbReference>
<feature type="domain" description="Acyl-CoA dehydrogenase/oxidase N-terminal" evidence="2">
    <location>
        <begin position="32"/>
        <end position="102"/>
    </location>
</feature>
<gene>
    <name evidence="4" type="ORF">ABGV49_01500</name>
</gene>
<dbReference type="InterPro" id="IPR013786">
    <property type="entry name" value="AcylCoA_DH/ox_N"/>
</dbReference>
<dbReference type="Proteomes" id="UP001455709">
    <property type="component" value="Unassembled WGS sequence"/>
</dbReference>